<dbReference type="STRING" id="266264.Rmet_2169"/>
<evidence type="ECO:0000313" key="1">
    <source>
        <dbReference type="EMBL" id="ABF09048.1"/>
    </source>
</evidence>
<dbReference type="HOGENOM" id="CLU_1282350_0_0_4"/>
<dbReference type="KEGG" id="rme:Rmet_2169"/>
<name>Q1LLC8_CUPMC</name>
<proteinExistence type="predicted"/>
<accession>Q1LLC8</accession>
<dbReference type="AlphaFoldDB" id="Q1LLC8"/>
<evidence type="ECO:0000313" key="2">
    <source>
        <dbReference type="Proteomes" id="UP000002429"/>
    </source>
</evidence>
<sequence>MPFEGKHSGVGFIDCGPDEVMPLLQPISSVCAGFATTMLTAGGAYRGSICTPNQEGVCDATLLLVFVPLDWDMSPNRVDKSIDLTLDDFAAQVEEAELLSSQYLDLVSKYGAHLHVGQRLSGELPATSLALLFGVHISANAGQQMAERFRPFMTGPACSWAAEGEHRRLVRDGVLDDRHPTANQFASAIGCLPRSGMAKAKESSSIVSFEKFQNR</sequence>
<dbReference type="EMBL" id="CP000352">
    <property type="protein sequence ID" value="ABF09048.1"/>
    <property type="molecule type" value="Genomic_DNA"/>
</dbReference>
<keyword evidence="2" id="KW-1185">Reference proteome</keyword>
<dbReference type="Proteomes" id="UP000002429">
    <property type="component" value="Chromosome"/>
</dbReference>
<organism evidence="1 2">
    <name type="scientific">Cupriavidus metallidurans (strain ATCC 43123 / DSM 2839 / NBRC 102507 / CH34)</name>
    <name type="common">Ralstonia metallidurans</name>
    <dbReference type="NCBI Taxonomy" id="266264"/>
    <lineage>
        <taxon>Bacteria</taxon>
        <taxon>Pseudomonadati</taxon>
        <taxon>Pseudomonadota</taxon>
        <taxon>Betaproteobacteria</taxon>
        <taxon>Burkholderiales</taxon>
        <taxon>Burkholderiaceae</taxon>
        <taxon>Cupriavidus</taxon>
    </lineage>
</organism>
<protein>
    <submittedName>
        <fullName evidence="1">Uncharacterized protein</fullName>
    </submittedName>
</protein>
<reference evidence="2" key="1">
    <citation type="journal article" date="2010" name="PLoS ONE">
        <title>The complete genome sequence of Cupriavidus metallidurans strain CH34, a master survivalist in harsh and anthropogenic environments.</title>
        <authorList>
            <person name="Janssen P.J."/>
            <person name="Van Houdt R."/>
            <person name="Moors H."/>
            <person name="Monsieurs P."/>
            <person name="Morin N."/>
            <person name="Michaux A."/>
            <person name="Benotmane M.A."/>
            <person name="Leys N."/>
            <person name="Vallaeys T."/>
            <person name="Lapidus A."/>
            <person name="Monchy S."/>
            <person name="Medigue C."/>
            <person name="Taghavi S."/>
            <person name="McCorkle S."/>
            <person name="Dunn J."/>
            <person name="van der Lelie D."/>
            <person name="Mergeay M."/>
        </authorList>
    </citation>
    <scope>NUCLEOTIDE SEQUENCE [LARGE SCALE GENOMIC DNA]</scope>
    <source>
        <strain evidence="2">ATCC 43123 / DSM 2839 / NBRC 102507 / CH34</strain>
    </source>
</reference>
<gene>
    <name evidence="1" type="ordered locus">Rmet_2169</name>
</gene>
<dbReference type="eggNOG" id="ENOG502ZD0I">
    <property type="taxonomic scope" value="Bacteria"/>
</dbReference>
<dbReference type="RefSeq" id="WP_011516878.1">
    <property type="nucleotide sequence ID" value="NC_007973.1"/>
</dbReference>